<sequence>MSIELDKTQLALWVMRLSTDDEKERAQAEAEFIQWKLLHLEEAKQVEEMMHFSEQMQKLSTRHVIRKETLEHSFSAHKQATSKVKKNWGKLFGLSVLGISTYIAAQVIPYQYYWADVKSDIGEQQHLRLEDGSLLTLAADTAVNFHFDHKQREIELVQGKIMIEVAKDPHRPLVVNTRQAHFTALGTRFIVEQLEERSRLSLLHSKVLAKSVEQPQLEKIVTAGQQLEVSQAGFSNLVQIDSVSVENALQQNQLIAQDMPLTELLEQLKRFHRVHFIYNTKQLAHIKVNAVISVKQSPRQSLELIAMQYPKLSIHSLGDQLILIGLD</sequence>
<evidence type="ECO:0000313" key="3">
    <source>
        <dbReference type="Proteomes" id="UP000014568"/>
    </source>
</evidence>
<dbReference type="Proteomes" id="UP000014568">
    <property type="component" value="Unassembled WGS sequence"/>
</dbReference>
<protein>
    <recommendedName>
        <fullName evidence="1">FecR protein domain-containing protein</fullName>
    </recommendedName>
</protein>
<dbReference type="Pfam" id="PF04773">
    <property type="entry name" value="FecR"/>
    <property type="match status" value="1"/>
</dbReference>
<dbReference type="PANTHER" id="PTHR30273:SF2">
    <property type="entry name" value="PROTEIN FECR"/>
    <property type="match status" value="1"/>
</dbReference>
<dbReference type="PIRSF" id="PIRSF018266">
    <property type="entry name" value="FecR"/>
    <property type="match status" value="1"/>
</dbReference>
<dbReference type="PANTHER" id="PTHR30273">
    <property type="entry name" value="PERIPLASMIC SIGNAL SENSOR AND SIGMA FACTOR ACTIVATOR FECR-RELATED"/>
    <property type="match status" value="1"/>
</dbReference>
<dbReference type="AlphaFoldDB" id="S3NHR1"/>
<gene>
    <name evidence="2" type="ORF">F945_01758</name>
</gene>
<reference evidence="2 3" key="1">
    <citation type="submission" date="2013-06" db="EMBL/GenBank/DDBJ databases">
        <title>The Genome Sequence of Acinetobacter rudis CIP 110305.</title>
        <authorList>
            <consortium name="The Broad Institute Genome Sequencing Platform"/>
            <consortium name="The Broad Institute Genome Sequencing Center for Infectious Disease"/>
            <person name="Cerqueira G."/>
            <person name="Feldgarden M."/>
            <person name="Courvalin P."/>
            <person name="Perichon B."/>
            <person name="Grillot-Courvalin C."/>
            <person name="Clermont D."/>
            <person name="Rocha E."/>
            <person name="Yoon E.-J."/>
            <person name="Nemec A."/>
            <person name="Young S.K."/>
            <person name="Zeng Q."/>
            <person name="Gargeya S."/>
            <person name="Fitzgerald M."/>
            <person name="Abouelleil A."/>
            <person name="Alvarado L."/>
            <person name="Berlin A.M."/>
            <person name="Chapman S.B."/>
            <person name="Dewar J."/>
            <person name="Goldberg J."/>
            <person name="Griggs A."/>
            <person name="Gujja S."/>
            <person name="Hansen M."/>
            <person name="Howarth C."/>
            <person name="Imamovic A."/>
            <person name="Larimer J."/>
            <person name="McCowan C."/>
            <person name="Murphy C."/>
            <person name="Pearson M."/>
            <person name="Priest M."/>
            <person name="Roberts A."/>
            <person name="Saif S."/>
            <person name="Shea T."/>
            <person name="Sykes S."/>
            <person name="Wortman J."/>
            <person name="Nusbaum C."/>
            <person name="Birren B."/>
        </authorList>
    </citation>
    <scope>NUCLEOTIDE SEQUENCE [LARGE SCALE GENOMIC DNA]</scope>
    <source>
        <strain evidence="2 3">CIP 110305</strain>
    </source>
</reference>
<dbReference type="HOGENOM" id="CLU_050192_0_0_6"/>
<dbReference type="InterPro" id="IPR012373">
    <property type="entry name" value="Ferrdict_sens_TM"/>
</dbReference>
<dbReference type="Gene3D" id="3.55.50.30">
    <property type="match status" value="1"/>
</dbReference>
<dbReference type="RefSeq" id="WP_016656165.1">
    <property type="nucleotide sequence ID" value="NZ_KE340353.1"/>
</dbReference>
<feature type="domain" description="FecR protein" evidence="1">
    <location>
        <begin position="116"/>
        <end position="207"/>
    </location>
</feature>
<dbReference type="PATRIC" id="fig|421052.3.peg.1715"/>
<evidence type="ECO:0000259" key="1">
    <source>
        <dbReference type="Pfam" id="PF04773"/>
    </source>
</evidence>
<name>S3NHR1_9GAMM</name>
<dbReference type="eggNOG" id="COG3712">
    <property type="taxonomic scope" value="Bacteria"/>
</dbReference>
<dbReference type="EMBL" id="ATGI01000022">
    <property type="protein sequence ID" value="EPF73879.1"/>
    <property type="molecule type" value="Genomic_DNA"/>
</dbReference>
<organism evidence="2 3">
    <name type="scientific">Acinetobacter rudis CIP 110305</name>
    <dbReference type="NCBI Taxonomy" id="421052"/>
    <lineage>
        <taxon>Bacteria</taxon>
        <taxon>Pseudomonadati</taxon>
        <taxon>Pseudomonadota</taxon>
        <taxon>Gammaproteobacteria</taxon>
        <taxon>Moraxellales</taxon>
        <taxon>Moraxellaceae</taxon>
        <taxon>Acinetobacter</taxon>
    </lineage>
</organism>
<dbReference type="InterPro" id="IPR006860">
    <property type="entry name" value="FecR"/>
</dbReference>
<dbReference type="GO" id="GO:0016989">
    <property type="term" value="F:sigma factor antagonist activity"/>
    <property type="evidence" value="ECO:0007669"/>
    <property type="project" value="TreeGrafter"/>
</dbReference>
<dbReference type="Gene3D" id="2.60.120.1440">
    <property type="match status" value="1"/>
</dbReference>
<proteinExistence type="predicted"/>
<dbReference type="STRING" id="632955.GCA_000829675_03598"/>
<comment type="caution">
    <text evidence="2">The sequence shown here is derived from an EMBL/GenBank/DDBJ whole genome shotgun (WGS) entry which is preliminary data.</text>
</comment>
<evidence type="ECO:0000313" key="2">
    <source>
        <dbReference type="EMBL" id="EPF73879.1"/>
    </source>
</evidence>
<keyword evidence="3" id="KW-1185">Reference proteome</keyword>
<accession>S3NHR1</accession>